<evidence type="ECO:0000313" key="2">
    <source>
        <dbReference type="Proteomes" id="UP001151760"/>
    </source>
</evidence>
<reference evidence="1" key="2">
    <citation type="submission" date="2022-01" db="EMBL/GenBank/DDBJ databases">
        <authorList>
            <person name="Yamashiro T."/>
            <person name="Shiraishi A."/>
            <person name="Satake H."/>
            <person name="Nakayama K."/>
        </authorList>
    </citation>
    <scope>NUCLEOTIDE SEQUENCE</scope>
</reference>
<comment type="caution">
    <text evidence="1">The sequence shown here is derived from an EMBL/GenBank/DDBJ whole genome shotgun (WGS) entry which is preliminary data.</text>
</comment>
<keyword evidence="2" id="KW-1185">Reference proteome</keyword>
<dbReference type="EMBL" id="BQNB010009660">
    <property type="protein sequence ID" value="GJS66600.1"/>
    <property type="molecule type" value="Genomic_DNA"/>
</dbReference>
<dbReference type="Proteomes" id="UP001151760">
    <property type="component" value="Unassembled WGS sequence"/>
</dbReference>
<protein>
    <submittedName>
        <fullName evidence="1">Uncharacterized protein</fullName>
    </submittedName>
</protein>
<gene>
    <name evidence="1" type="ORF">Tco_0681164</name>
</gene>
<accession>A0ABQ4XMT1</accession>
<organism evidence="1 2">
    <name type="scientific">Tanacetum coccineum</name>
    <dbReference type="NCBI Taxonomy" id="301880"/>
    <lineage>
        <taxon>Eukaryota</taxon>
        <taxon>Viridiplantae</taxon>
        <taxon>Streptophyta</taxon>
        <taxon>Embryophyta</taxon>
        <taxon>Tracheophyta</taxon>
        <taxon>Spermatophyta</taxon>
        <taxon>Magnoliopsida</taxon>
        <taxon>eudicotyledons</taxon>
        <taxon>Gunneridae</taxon>
        <taxon>Pentapetalae</taxon>
        <taxon>asterids</taxon>
        <taxon>campanulids</taxon>
        <taxon>Asterales</taxon>
        <taxon>Asteraceae</taxon>
        <taxon>Asteroideae</taxon>
        <taxon>Anthemideae</taxon>
        <taxon>Anthemidinae</taxon>
        <taxon>Tanacetum</taxon>
    </lineage>
</organism>
<reference evidence="1" key="1">
    <citation type="journal article" date="2022" name="Int. J. Mol. Sci.">
        <title>Draft Genome of Tanacetum Coccineum: Genomic Comparison of Closely Related Tanacetum-Family Plants.</title>
        <authorList>
            <person name="Yamashiro T."/>
            <person name="Shiraishi A."/>
            <person name="Nakayama K."/>
            <person name="Satake H."/>
        </authorList>
    </citation>
    <scope>NUCLEOTIDE SEQUENCE</scope>
</reference>
<proteinExistence type="predicted"/>
<name>A0ABQ4XMT1_9ASTR</name>
<sequence length="110" mass="11602">MSIPSLRPCMYASAALLEWDAHVSPPIVKDLTLTPASESLELPASVVATSFAVASEQNEEWVAEVTVVGLERVSSGPSDVVVALSVGEKVDGSLPSFTADEETNANPFWV</sequence>
<evidence type="ECO:0000313" key="1">
    <source>
        <dbReference type="EMBL" id="GJS66600.1"/>
    </source>
</evidence>